<sequence length="464" mass="52518">MYKGVKLFVGLILAGTVVKSVNAQQVAPFKTGDRVAFLGNSITDGGHYHSYIWLYYMTRLPNQRITILNAGIGGDDVVQMGNRLEEDVLSKKPSVIAFTWGMNDTGYFEWYKPDAKAIAEKKLERSFAAFNVAADKLQKLIGIRKILMLGSPYDDKVKIKGNLYPGKADAFKKVIAFQQQAVKQRGWGLVDFYHPMTEINRKGQQTDSLYSLTPTDRIHPDNDGHMVMAYLFLKAQGFANKPVADVVINASKRRVEKSVNATVTNVLVKGNDISFDYLAGSLPYPLDTIARGWGQQSPQSKALKVVPFMDEFNREVITVKGLTAGTYKLLIDNQQIGEWSGEQIAAGVNLAEQMYTPQYQQAIQIRELNEERWEIEKRFRVYAFMQFDLLKEKGKLFADDKAAMDTVIKYAKTQPFINGNKDSYTKSQFKSVRNAWQKQMDVLTDAIYTINKPLVRKIVLVKIR</sequence>
<dbReference type="Gene3D" id="3.40.50.1110">
    <property type="entry name" value="SGNH hydrolase"/>
    <property type="match status" value="1"/>
</dbReference>
<proteinExistence type="predicted"/>
<organism evidence="2 3">
    <name type="scientific">Mucilaginibacter hurinus</name>
    <dbReference type="NCBI Taxonomy" id="2201324"/>
    <lineage>
        <taxon>Bacteria</taxon>
        <taxon>Pseudomonadati</taxon>
        <taxon>Bacteroidota</taxon>
        <taxon>Sphingobacteriia</taxon>
        <taxon>Sphingobacteriales</taxon>
        <taxon>Sphingobacteriaceae</taxon>
        <taxon>Mucilaginibacter</taxon>
    </lineage>
</organism>
<comment type="caution">
    <text evidence="2">The sequence shown here is derived from an EMBL/GenBank/DDBJ whole genome shotgun (WGS) entry which is preliminary data.</text>
</comment>
<dbReference type="InterPro" id="IPR013830">
    <property type="entry name" value="SGNH_hydro"/>
</dbReference>
<dbReference type="AlphaFoldDB" id="A0A367GNX6"/>
<dbReference type="PANTHER" id="PTHR30383:SF5">
    <property type="entry name" value="SGNH HYDROLASE-TYPE ESTERASE DOMAIN-CONTAINING PROTEIN"/>
    <property type="match status" value="1"/>
</dbReference>
<keyword evidence="3" id="KW-1185">Reference proteome</keyword>
<dbReference type="RefSeq" id="WP_114004814.1">
    <property type="nucleotide sequence ID" value="NZ_QGDC01000004.1"/>
</dbReference>
<dbReference type="EMBL" id="QGDC01000004">
    <property type="protein sequence ID" value="RCH55192.1"/>
    <property type="molecule type" value="Genomic_DNA"/>
</dbReference>
<gene>
    <name evidence="2" type="ORF">DJ568_08370</name>
</gene>
<dbReference type="PANTHER" id="PTHR30383">
    <property type="entry name" value="THIOESTERASE 1/PROTEASE 1/LYSOPHOSPHOLIPASE L1"/>
    <property type="match status" value="1"/>
</dbReference>
<dbReference type="CDD" id="cd01834">
    <property type="entry name" value="SGNH_hydrolase_like_2"/>
    <property type="match status" value="1"/>
</dbReference>
<name>A0A367GNX6_9SPHI</name>
<dbReference type="InterPro" id="IPR051532">
    <property type="entry name" value="Ester_Hydrolysis_Enzymes"/>
</dbReference>
<dbReference type="OrthoDB" id="9774205at2"/>
<evidence type="ECO:0000313" key="3">
    <source>
        <dbReference type="Proteomes" id="UP000253209"/>
    </source>
</evidence>
<dbReference type="SUPFAM" id="SSF52266">
    <property type="entry name" value="SGNH hydrolase"/>
    <property type="match status" value="1"/>
</dbReference>
<evidence type="ECO:0000313" key="2">
    <source>
        <dbReference type="EMBL" id="RCH55192.1"/>
    </source>
</evidence>
<dbReference type="Pfam" id="PF13472">
    <property type="entry name" value="Lipase_GDSL_2"/>
    <property type="match status" value="1"/>
</dbReference>
<dbReference type="Proteomes" id="UP000253209">
    <property type="component" value="Unassembled WGS sequence"/>
</dbReference>
<reference evidence="2 3" key="1">
    <citation type="submission" date="2018-05" db="EMBL/GenBank/DDBJ databases">
        <title>Mucilaginibacter hurinus sp. nov., isolated from briquette warehouse soil.</title>
        <authorList>
            <person name="Choi L."/>
        </authorList>
    </citation>
    <scope>NUCLEOTIDE SEQUENCE [LARGE SCALE GENOMIC DNA]</scope>
    <source>
        <strain evidence="2 3">ZR32</strain>
    </source>
</reference>
<dbReference type="GO" id="GO:0004622">
    <property type="term" value="F:phosphatidylcholine lysophospholipase activity"/>
    <property type="evidence" value="ECO:0007669"/>
    <property type="project" value="TreeGrafter"/>
</dbReference>
<feature type="domain" description="SGNH hydrolase-type esterase" evidence="1">
    <location>
        <begin position="37"/>
        <end position="225"/>
    </location>
</feature>
<evidence type="ECO:0000259" key="1">
    <source>
        <dbReference type="Pfam" id="PF13472"/>
    </source>
</evidence>
<protein>
    <recommendedName>
        <fullName evidence="1">SGNH hydrolase-type esterase domain-containing protein</fullName>
    </recommendedName>
</protein>
<accession>A0A367GNX6</accession>
<dbReference type="InterPro" id="IPR036514">
    <property type="entry name" value="SGNH_hydro_sf"/>
</dbReference>